<evidence type="ECO:0000313" key="2">
    <source>
        <dbReference type="EMBL" id="KAK4113984.1"/>
    </source>
</evidence>
<comment type="caution">
    <text evidence="2">The sequence shown here is derived from an EMBL/GenBank/DDBJ whole genome shotgun (WGS) entry which is preliminary data.</text>
</comment>
<organism evidence="2 3">
    <name type="scientific">Canariomyces notabilis</name>
    <dbReference type="NCBI Taxonomy" id="2074819"/>
    <lineage>
        <taxon>Eukaryota</taxon>
        <taxon>Fungi</taxon>
        <taxon>Dikarya</taxon>
        <taxon>Ascomycota</taxon>
        <taxon>Pezizomycotina</taxon>
        <taxon>Sordariomycetes</taxon>
        <taxon>Sordariomycetidae</taxon>
        <taxon>Sordariales</taxon>
        <taxon>Chaetomiaceae</taxon>
        <taxon>Canariomyces</taxon>
    </lineage>
</organism>
<evidence type="ECO:0000313" key="3">
    <source>
        <dbReference type="Proteomes" id="UP001302812"/>
    </source>
</evidence>
<reference evidence="2" key="1">
    <citation type="journal article" date="2023" name="Mol. Phylogenet. Evol.">
        <title>Genome-scale phylogeny and comparative genomics of the fungal order Sordariales.</title>
        <authorList>
            <person name="Hensen N."/>
            <person name="Bonometti L."/>
            <person name="Westerberg I."/>
            <person name="Brannstrom I.O."/>
            <person name="Guillou S."/>
            <person name="Cros-Aarteil S."/>
            <person name="Calhoun S."/>
            <person name="Haridas S."/>
            <person name="Kuo A."/>
            <person name="Mondo S."/>
            <person name="Pangilinan J."/>
            <person name="Riley R."/>
            <person name="LaButti K."/>
            <person name="Andreopoulos B."/>
            <person name="Lipzen A."/>
            <person name="Chen C."/>
            <person name="Yan M."/>
            <person name="Daum C."/>
            <person name="Ng V."/>
            <person name="Clum A."/>
            <person name="Steindorff A."/>
            <person name="Ohm R.A."/>
            <person name="Martin F."/>
            <person name="Silar P."/>
            <person name="Natvig D.O."/>
            <person name="Lalanne C."/>
            <person name="Gautier V."/>
            <person name="Ament-Velasquez S.L."/>
            <person name="Kruys A."/>
            <person name="Hutchinson M.I."/>
            <person name="Powell A.J."/>
            <person name="Barry K."/>
            <person name="Miller A.N."/>
            <person name="Grigoriev I.V."/>
            <person name="Debuchy R."/>
            <person name="Gladieux P."/>
            <person name="Hiltunen Thoren M."/>
            <person name="Johannesson H."/>
        </authorList>
    </citation>
    <scope>NUCLEOTIDE SEQUENCE</scope>
    <source>
        <strain evidence="2">CBS 508.74</strain>
    </source>
</reference>
<sequence>MNSWPSWPWALAITLLFSTSLSSRFTSYAAKRMAAAHVKKLRERYHGQQVEKQLLGTQPQSLKMIRDDNGQPACGKCTRRRHNGGLCPKIDFHSTPCGYHCNDRKPHSWQGDINTAGGEA</sequence>
<reference evidence="2" key="2">
    <citation type="submission" date="2023-05" db="EMBL/GenBank/DDBJ databases">
        <authorList>
            <consortium name="Lawrence Berkeley National Laboratory"/>
            <person name="Steindorff A."/>
            <person name="Hensen N."/>
            <person name="Bonometti L."/>
            <person name="Westerberg I."/>
            <person name="Brannstrom I.O."/>
            <person name="Guillou S."/>
            <person name="Cros-Aarteil S."/>
            <person name="Calhoun S."/>
            <person name="Haridas S."/>
            <person name="Kuo A."/>
            <person name="Mondo S."/>
            <person name="Pangilinan J."/>
            <person name="Riley R."/>
            <person name="Labutti K."/>
            <person name="Andreopoulos B."/>
            <person name="Lipzen A."/>
            <person name="Chen C."/>
            <person name="Yanf M."/>
            <person name="Daum C."/>
            <person name="Ng V."/>
            <person name="Clum A."/>
            <person name="Ohm R."/>
            <person name="Martin F."/>
            <person name="Silar P."/>
            <person name="Natvig D."/>
            <person name="Lalanne C."/>
            <person name="Gautier V."/>
            <person name="Ament-Velasquez S.L."/>
            <person name="Kruys A."/>
            <person name="Hutchinson M.I."/>
            <person name="Powell A.J."/>
            <person name="Barry K."/>
            <person name="Miller A.N."/>
            <person name="Grigoriev I.V."/>
            <person name="Debuchy R."/>
            <person name="Gladieux P."/>
            <person name="Thoren M.H."/>
            <person name="Johannesson H."/>
        </authorList>
    </citation>
    <scope>NUCLEOTIDE SEQUENCE</scope>
    <source>
        <strain evidence="2">CBS 508.74</strain>
    </source>
</reference>
<name>A0AAN6TGD9_9PEZI</name>
<dbReference type="Proteomes" id="UP001302812">
    <property type="component" value="Unassembled WGS sequence"/>
</dbReference>
<dbReference type="RefSeq" id="XP_064671554.1">
    <property type="nucleotide sequence ID" value="XM_064810290.1"/>
</dbReference>
<evidence type="ECO:0000256" key="1">
    <source>
        <dbReference type="SAM" id="SignalP"/>
    </source>
</evidence>
<feature type="signal peptide" evidence="1">
    <location>
        <begin position="1"/>
        <end position="22"/>
    </location>
</feature>
<feature type="chain" id="PRO_5042912439" description="Secreted protein" evidence="1">
    <location>
        <begin position="23"/>
        <end position="120"/>
    </location>
</feature>
<dbReference type="EMBL" id="MU853338">
    <property type="protein sequence ID" value="KAK4113984.1"/>
    <property type="molecule type" value="Genomic_DNA"/>
</dbReference>
<accession>A0AAN6TGD9</accession>
<keyword evidence="1" id="KW-0732">Signal</keyword>
<keyword evidence="3" id="KW-1185">Reference proteome</keyword>
<proteinExistence type="predicted"/>
<dbReference type="GeneID" id="89934415"/>
<gene>
    <name evidence="2" type="ORF">N656DRAFT_609861</name>
</gene>
<protein>
    <recommendedName>
        <fullName evidence="4">Secreted protein</fullName>
    </recommendedName>
</protein>
<dbReference type="AlphaFoldDB" id="A0AAN6TGD9"/>
<evidence type="ECO:0008006" key="4">
    <source>
        <dbReference type="Google" id="ProtNLM"/>
    </source>
</evidence>